<proteinExistence type="predicted"/>
<dbReference type="EMBL" id="MU853336">
    <property type="protein sequence ID" value="KAK4114757.1"/>
    <property type="molecule type" value="Genomic_DNA"/>
</dbReference>
<dbReference type="GO" id="GO:0006629">
    <property type="term" value="P:lipid metabolic process"/>
    <property type="evidence" value="ECO:0007669"/>
    <property type="project" value="InterPro"/>
</dbReference>
<dbReference type="RefSeq" id="XP_064672327.1">
    <property type="nucleotide sequence ID" value="XM_064818757.1"/>
</dbReference>
<dbReference type="PANTHER" id="PTHR36459:SF1">
    <property type="entry name" value="FATTY ACID DESATURASE DOMAIN-CONTAINING PROTEIN-RELATED"/>
    <property type="match status" value="1"/>
</dbReference>
<evidence type="ECO:0000313" key="4">
    <source>
        <dbReference type="Proteomes" id="UP001302812"/>
    </source>
</evidence>
<protein>
    <recommendedName>
        <fullName evidence="2">Fatty acid desaturase domain-containing protein</fullName>
    </recommendedName>
</protein>
<feature type="domain" description="Fatty acid desaturase" evidence="2">
    <location>
        <begin position="124"/>
        <end position="353"/>
    </location>
</feature>
<evidence type="ECO:0000259" key="2">
    <source>
        <dbReference type="Pfam" id="PF00487"/>
    </source>
</evidence>
<comment type="caution">
    <text evidence="3">The sequence shown here is derived from an EMBL/GenBank/DDBJ whole genome shotgun (WGS) entry which is preliminary data.</text>
</comment>
<name>A0AAN6YUZ9_9PEZI</name>
<sequence>MDDIVFDEQLTKADRLVLKALAEDLLDQSTSEKCTTSSQDEAVIATLSALNDPKDAQFEPTVLNGIDYDSIRLPKLLDGWLLRPYIRIARSVVRYETDVVMLNHLLLYLATSVPSAVFLFWRFSWLHGLLHLVMQFTYMGPYTLMMHQHIHQRGILAKRFRLIDILFPYITDPLMGHTWNSYFYHHIKHHHVEGNGPDDLSSTIRYQRDDIFHFLHYFGRFLLLIWLELPRYFARKGRLSLALKAGFWEGASYAMMYCLWRVNSRAALCTVLLPFILMRIGLMVGNWGQHAFVDDEEPDSDYRSSITLIDVASNRYCFNDGYHTSHHLNPLRHWREHPVAFLKGKETYASENALVFHNIDYIMITIRLMLKDYETLAKCMVPIGSQKSMTLEERAALLKRHTRQITEEEIRAKFSKSR</sequence>
<evidence type="ECO:0000313" key="3">
    <source>
        <dbReference type="EMBL" id="KAK4114757.1"/>
    </source>
</evidence>
<keyword evidence="1" id="KW-0812">Transmembrane</keyword>
<dbReference type="InterPro" id="IPR005804">
    <property type="entry name" value="FA_desaturase_dom"/>
</dbReference>
<dbReference type="Proteomes" id="UP001302812">
    <property type="component" value="Unassembled WGS sequence"/>
</dbReference>
<dbReference type="Pfam" id="PF00487">
    <property type="entry name" value="FA_desaturase"/>
    <property type="match status" value="1"/>
</dbReference>
<gene>
    <name evidence="3" type="ORF">N656DRAFT_835636</name>
</gene>
<dbReference type="GeneID" id="89942883"/>
<reference evidence="3" key="2">
    <citation type="submission" date="2023-05" db="EMBL/GenBank/DDBJ databases">
        <authorList>
            <consortium name="Lawrence Berkeley National Laboratory"/>
            <person name="Steindorff A."/>
            <person name="Hensen N."/>
            <person name="Bonometti L."/>
            <person name="Westerberg I."/>
            <person name="Brannstrom I.O."/>
            <person name="Guillou S."/>
            <person name="Cros-Aarteil S."/>
            <person name="Calhoun S."/>
            <person name="Haridas S."/>
            <person name="Kuo A."/>
            <person name="Mondo S."/>
            <person name="Pangilinan J."/>
            <person name="Riley R."/>
            <person name="Labutti K."/>
            <person name="Andreopoulos B."/>
            <person name="Lipzen A."/>
            <person name="Chen C."/>
            <person name="Yanf M."/>
            <person name="Daum C."/>
            <person name="Ng V."/>
            <person name="Clum A."/>
            <person name="Ohm R."/>
            <person name="Martin F."/>
            <person name="Silar P."/>
            <person name="Natvig D."/>
            <person name="Lalanne C."/>
            <person name="Gautier V."/>
            <person name="Ament-Velasquez S.L."/>
            <person name="Kruys A."/>
            <person name="Hutchinson M.I."/>
            <person name="Powell A.J."/>
            <person name="Barry K."/>
            <person name="Miller A.N."/>
            <person name="Grigoriev I.V."/>
            <person name="Debuchy R."/>
            <person name="Gladieux P."/>
            <person name="Thoren M.H."/>
            <person name="Johannesson H."/>
        </authorList>
    </citation>
    <scope>NUCLEOTIDE SEQUENCE</scope>
    <source>
        <strain evidence="3">CBS 508.74</strain>
    </source>
</reference>
<keyword evidence="1" id="KW-1133">Transmembrane helix</keyword>
<dbReference type="AlphaFoldDB" id="A0AAN6YUZ9"/>
<organism evidence="3 4">
    <name type="scientific">Canariomyces notabilis</name>
    <dbReference type="NCBI Taxonomy" id="2074819"/>
    <lineage>
        <taxon>Eukaryota</taxon>
        <taxon>Fungi</taxon>
        <taxon>Dikarya</taxon>
        <taxon>Ascomycota</taxon>
        <taxon>Pezizomycotina</taxon>
        <taxon>Sordariomycetes</taxon>
        <taxon>Sordariomycetidae</taxon>
        <taxon>Sordariales</taxon>
        <taxon>Chaetomiaceae</taxon>
        <taxon>Canariomyces</taxon>
    </lineage>
</organism>
<feature type="transmembrane region" description="Helical" evidence="1">
    <location>
        <begin position="105"/>
        <end position="123"/>
    </location>
</feature>
<keyword evidence="1" id="KW-0472">Membrane</keyword>
<accession>A0AAN6YUZ9</accession>
<evidence type="ECO:0000256" key="1">
    <source>
        <dbReference type="SAM" id="Phobius"/>
    </source>
</evidence>
<reference evidence="3" key="1">
    <citation type="journal article" date="2023" name="Mol. Phylogenet. Evol.">
        <title>Genome-scale phylogeny and comparative genomics of the fungal order Sordariales.</title>
        <authorList>
            <person name="Hensen N."/>
            <person name="Bonometti L."/>
            <person name="Westerberg I."/>
            <person name="Brannstrom I.O."/>
            <person name="Guillou S."/>
            <person name="Cros-Aarteil S."/>
            <person name="Calhoun S."/>
            <person name="Haridas S."/>
            <person name="Kuo A."/>
            <person name="Mondo S."/>
            <person name="Pangilinan J."/>
            <person name="Riley R."/>
            <person name="LaButti K."/>
            <person name="Andreopoulos B."/>
            <person name="Lipzen A."/>
            <person name="Chen C."/>
            <person name="Yan M."/>
            <person name="Daum C."/>
            <person name="Ng V."/>
            <person name="Clum A."/>
            <person name="Steindorff A."/>
            <person name="Ohm R.A."/>
            <person name="Martin F."/>
            <person name="Silar P."/>
            <person name="Natvig D.O."/>
            <person name="Lalanne C."/>
            <person name="Gautier V."/>
            <person name="Ament-Velasquez S.L."/>
            <person name="Kruys A."/>
            <person name="Hutchinson M.I."/>
            <person name="Powell A.J."/>
            <person name="Barry K."/>
            <person name="Miller A.N."/>
            <person name="Grigoriev I.V."/>
            <person name="Debuchy R."/>
            <person name="Gladieux P."/>
            <person name="Hiltunen Thoren M."/>
            <person name="Johannesson H."/>
        </authorList>
    </citation>
    <scope>NUCLEOTIDE SEQUENCE</scope>
    <source>
        <strain evidence="3">CBS 508.74</strain>
    </source>
</reference>
<keyword evidence="4" id="KW-1185">Reference proteome</keyword>
<dbReference type="PANTHER" id="PTHR36459">
    <property type="entry name" value="ORF"/>
    <property type="match status" value="1"/>
</dbReference>